<dbReference type="SUPFAM" id="SSF55486">
    <property type="entry name" value="Metalloproteases ('zincins'), catalytic domain"/>
    <property type="match status" value="1"/>
</dbReference>
<dbReference type="RefSeq" id="WP_187996045.1">
    <property type="nucleotide sequence ID" value="NZ_JACEXG010000001.1"/>
</dbReference>
<gene>
    <name evidence="9" type="ORF">JVW63_02250</name>
</gene>
<reference evidence="10" key="1">
    <citation type="submission" date="2021-02" db="EMBL/GenBank/DDBJ databases">
        <title>Leucobacter sp. CX169.</title>
        <authorList>
            <person name="Cheng Y."/>
        </authorList>
    </citation>
    <scope>NUCLEOTIDE SEQUENCE [LARGE SCALE GENOMIC DNA]</scope>
    <source>
        <strain evidence="10">JY899</strain>
    </source>
</reference>
<keyword evidence="10" id="KW-1185">Reference proteome</keyword>
<dbReference type="Gene3D" id="1.10.1370.10">
    <property type="entry name" value="Neurolysin, domain 3"/>
    <property type="match status" value="1"/>
</dbReference>
<dbReference type="PANTHER" id="PTHR43660:SF1">
    <property type="entry name" value="DIPEPTIDYL CARBOXYPEPTIDASE"/>
    <property type="match status" value="1"/>
</dbReference>
<feature type="domain" description="Peptidase M3A/M3B catalytic" evidence="8">
    <location>
        <begin position="220"/>
        <end position="674"/>
    </location>
</feature>
<protein>
    <submittedName>
        <fullName evidence="9">M3 family metallopeptidase</fullName>
    </submittedName>
</protein>
<evidence type="ECO:0000256" key="6">
    <source>
        <dbReference type="ARBA" id="ARBA00023049"/>
    </source>
</evidence>
<sequence length="675" mass="74726">MTNPLITPSTLPYDVPDWGAIAPEHILPAAREAMAEQRRAWERIATNPEPATVENTVVAYDESNDGVNRALIPAFTLFSSIGGPELEAIQAELGPELAAHTSAFWLDRRMFERFNAVDLTDADEETIYFVTDTLKKFRLEGIDLPESEQEKIKEIDSQLSKLEILFSQRATKAMSDNSLRVEKREDLAGLSDEQIDSFRQEDGSYLLPLLNFTNQPLQVELTNPQTRRALLDASTSRGLGAQESSDTRQLVVDIARLRAERAALLGQPHHAHVVAQRGMASDSQNIIDLLTSVATQAIQAVDRERTDLLTLAEGDEAGAGLQAGDWTYYQEQIRGQVAVDDAALKPYLALSNVVEKGIFFAAEKLFGISFVPRTDIPGYIESVQTWEVFDESGEPIGLFQADFYARPGKSGGAWMNPIVNQSRRAGTKPVIMNNSNFPEPLAGQELLLTWDQVETVFHEFGHALHGLLSDTYYVSTSGTSVPRDFVELPSQLNEMWAYHPAVLANYAVHVETGDPLPADLAAKLSASKTFGQGFATTEFVASALLDQAWHRISADDVPSSHDIEEFEKKALTELGVFHELVPPRYRTAYFKHTFGGGYDAGYYAYMWAEVLVADIEQWFASDGSKDGDGGLNREAGNTLRHELLSRGSSRNPMESFVAVRGREPRAEALLERRGL</sequence>
<comment type="cofactor">
    <cofactor evidence="7">
        <name>Zn(2+)</name>
        <dbReference type="ChEBI" id="CHEBI:29105"/>
    </cofactor>
    <text evidence="7">Binds 1 zinc ion.</text>
</comment>
<dbReference type="InterPro" id="IPR001567">
    <property type="entry name" value="Pept_M3A_M3B_dom"/>
</dbReference>
<evidence type="ECO:0000259" key="8">
    <source>
        <dbReference type="Pfam" id="PF01432"/>
    </source>
</evidence>
<dbReference type="Pfam" id="PF01432">
    <property type="entry name" value="Peptidase_M3"/>
    <property type="match status" value="1"/>
</dbReference>
<dbReference type="Proteomes" id="UP000705983">
    <property type="component" value="Unassembled WGS sequence"/>
</dbReference>
<evidence type="ECO:0000256" key="7">
    <source>
        <dbReference type="RuleBase" id="RU003435"/>
    </source>
</evidence>
<dbReference type="InterPro" id="IPR024079">
    <property type="entry name" value="MetalloPept_cat_dom_sf"/>
</dbReference>
<proteinExistence type="inferred from homology"/>
<evidence type="ECO:0000256" key="4">
    <source>
        <dbReference type="ARBA" id="ARBA00022801"/>
    </source>
</evidence>
<keyword evidence="6 7" id="KW-0482">Metalloprotease</keyword>
<dbReference type="InterPro" id="IPR034005">
    <property type="entry name" value="M3A_DCP"/>
</dbReference>
<dbReference type="CDD" id="cd06456">
    <property type="entry name" value="M3A_DCP"/>
    <property type="match status" value="1"/>
</dbReference>
<evidence type="ECO:0000313" key="9">
    <source>
        <dbReference type="EMBL" id="MBM9432526.1"/>
    </source>
</evidence>
<dbReference type="InterPro" id="IPR045090">
    <property type="entry name" value="Pept_M3A_M3B"/>
</dbReference>
<keyword evidence="4 7" id="KW-0378">Hydrolase</keyword>
<dbReference type="PANTHER" id="PTHR43660">
    <property type="entry name" value="DIPEPTIDYL CARBOXYPEPTIDASE"/>
    <property type="match status" value="1"/>
</dbReference>
<evidence type="ECO:0000256" key="2">
    <source>
        <dbReference type="ARBA" id="ARBA00022670"/>
    </source>
</evidence>
<keyword evidence="2 7" id="KW-0645">Protease</keyword>
<keyword evidence="3 7" id="KW-0479">Metal-binding</keyword>
<keyword evidence="5 7" id="KW-0862">Zinc</keyword>
<evidence type="ECO:0000256" key="1">
    <source>
        <dbReference type="ARBA" id="ARBA00006040"/>
    </source>
</evidence>
<dbReference type="Gene3D" id="3.40.390.10">
    <property type="entry name" value="Collagenase (Catalytic Domain)"/>
    <property type="match status" value="1"/>
</dbReference>
<dbReference type="InterPro" id="IPR024077">
    <property type="entry name" value="Neurolysin/TOP_dom2"/>
</dbReference>
<accession>A0ABS2TD05</accession>
<name>A0ABS2TD05_9ACTO</name>
<organism evidence="9 10">
    <name type="scientific">Flaviflexus equikiangi</name>
    <dbReference type="NCBI Taxonomy" id="2758573"/>
    <lineage>
        <taxon>Bacteria</taxon>
        <taxon>Bacillati</taxon>
        <taxon>Actinomycetota</taxon>
        <taxon>Actinomycetes</taxon>
        <taxon>Actinomycetales</taxon>
        <taxon>Actinomycetaceae</taxon>
        <taxon>Flaviflexus</taxon>
    </lineage>
</organism>
<comment type="caution">
    <text evidence="9">The sequence shown here is derived from an EMBL/GenBank/DDBJ whole genome shotgun (WGS) entry which is preliminary data.</text>
</comment>
<dbReference type="EMBL" id="JAFFJS010000001">
    <property type="protein sequence ID" value="MBM9432526.1"/>
    <property type="molecule type" value="Genomic_DNA"/>
</dbReference>
<evidence type="ECO:0000313" key="10">
    <source>
        <dbReference type="Proteomes" id="UP000705983"/>
    </source>
</evidence>
<comment type="similarity">
    <text evidence="1 7">Belongs to the peptidase M3 family.</text>
</comment>
<evidence type="ECO:0000256" key="5">
    <source>
        <dbReference type="ARBA" id="ARBA00022833"/>
    </source>
</evidence>
<evidence type="ECO:0000256" key="3">
    <source>
        <dbReference type="ARBA" id="ARBA00022723"/>
    </source>
</evidence>